<evidence type="ECO:0000313" key="1">
    <source>
        <dbReference type="EMBL" id="GEX57726.1"/>
    </source>
</evidence>
<comment type="caution">
    <text evidence="1">The sequence shown here is derived from an EMBL/GenBank/DDBJ whole genome shotgun (WGS) entry which is preliminary data.</text>
</comment>
<sequence>DDTEAQYDWWVSSKAYFDGIIDQAERVPHFLNRQNMFEVPSDFYRDFEEMRKKDAEREKMYEQMRKFMEGMNFGLVREGNKGPTIVSRHYGIRDSSEFQSNQGGRSSFQTQANNLFLNMGKSTNWQTPMSSQPGSSNWQSQMAAQSATPFMQPAISSHPGTYNWQSQIPSHMGNLNSQTPIETHPDVAGLLDQTPYVEQAPTTVLPKERGNKNKNKVHKATILPLNLENIFDDDNEGSGDIMFVVGQFTETDQHIIGTLDGTTRPYPAWNDVDCEGTENLLSELIKLWTPLINNILQERGCFSETRGPHYFEFAYNDGMGIDVPQQPNFSDCEVITCWLISCFCSKSNSIVNGDSQAFWESIRNKICQYFYSSRCENTRDCGYD</sequence>
<gene>
    <name evidence="1" type="ORF">Tci_329701</name>
</gene>
<accession>A0A699H822</accession>
<protein>
    <submittedName>
        <fullName evidence="1">Uncharacterized protein</fullName>
    </submittedName>
</protein>
<dbReference type="EMBL" id="BKCJ010116690">
    <property type="protein sequence ID" value="GEX57726.1"/>
    <property type="molecule type" value="Genomic_DNA"/>
</dbReference>
<proteinExistence type="predicted"/>
<dbReference type="AlphaFoldDB" id="A0A699H822"/>
<reference evidence="1" key="1">
    <citation type="journal article" date="2019" name="Sci. Rep.">
        <title>Draft genome of Tanacetum cinerariifolium, the natural source of mosquito coil.</title>
        <authorList>
            <person name="Yamashiro T."/>
            <person name="Shiraishi A."/>
            <person name="Satake H."/>
            <person name="Nakayama K."/>
        </authorList>
    </citation>
    <scope>NUCLEOTIDE SEQUENCE</scope>
</reference>
<name>A0A699H822_TANCI</name>
<feature type="non-terminal residue" evidence="1">
    <location>
        <position position="1"/>
    </location>
</feature>
<organism evidence="1">
    <name type="scientific">Tanacetum cinerariifolium</name>
    <name type="common">Dalmatian daisy</name>
    <name type="synonym">Chrysanthemum cinerariifolium</name>
    <dbReference type="NCBI Taxonomy" id="118510"/>
    <lineage>
        <taxon>Eukaryota</taxon>
        <taxon>Viridiplantae</taxon>
        <taxon>Streptophyta</taxon>
        <taxon>Embryophyta</taxon>
        <taxon>Tracheophyta</taxon>
        <taxon>Spermatophyta</taxon>
        <taxon>Magnoliopsida</taxon>
        <taxon>eudicotyledons</taxon>
        <taxon>Gunneridae</taxon>
        <taxon>Pentapetalae</taxon>
        <taxon>asterids</taxon>
        <taxon>campanulids</taxon>
        <taxon>Asterales</taxon>
        <taxon>Asteraceae</taxon>
        <taxon>Asteroideae</taxon>
        <taxon>Anthemideae</taxon>
        <taxon>Anthemidinae</taxon>
        <taxon>Tanacetum</taxon>
    </lineage>
</organism>